<feature type="domain" description="Helicase C-terminal" evidence="3">
    <location>
        <begin position="765"/>
        <end position="921"/>
    </location>
</feature>
<keyword evidence="4" id="KW-0547">Nucleotide-binding</keyword>
<evidence type="ECO:0000313" key="4">
    <source>
        <dbReference type="EMBL" id="BDU02196.1"/>
    </source>
</evidence>
<dbReference type="Pfam" id="PF00271">
    <property type="entry name" value="Helicase_C"/>
    <property type="match status" value="1"/>
</dbReference>
<organism evidence="4 5">
    <name type="scientific">Nocardia sputorum</name>
    <dbReference type="NCBI Taxonomy" id="2984338"/>
    <lineage>
        <taxon>Bacteria</taxon>
        <taxon>Bacillati</taxon>
        <taxon>Actinomycetota</taxon>
        <taxon>Actinomycetes</taxon>
        <taxon>Mycobacteriales</taxon>
        <taxon>Nocardiaceae</taxon>
        <taxon>Nocardia</taxon>
    </lineage>
</organism>
<dbReference type="InterPro" id="IPR022138">
    <property type="entry name" value="DUF3670"/>
</dbReference>
<accession>A0ABM8D471</accession>
<dbReference type="Proteomes" id="UP001317870">
    <property type="component" value="Chromosome"/>
</dbReference>
<dbReference type="GO" id="GO:0004386">
    <property type="term" value="F:helicase activity"/>
    <property type="evidence" value="ECO:0007669"/>
    <property type="project" value="UniProtKB-KW"/>
</dbReference>
<dbReference type="InterPro" id="IPR049730">
    <property type="entry name" value="SNF2/RAD54-like_C"/>
</dbReference>
<reference evidence="4 5" key="1">
    <citation type="submission" date="2022-11" db="EMBL/GenBank/DDBJ databases">
        <title>Genome Sequencing of Nocardia sp. ON39_IFM12276 and assembly.</title>
        <authorList>
            <person name="Shimojima M."/>
            <person name="Toyokawa M."/>
            <person name="Uesaka K."/>
        </authorList>
    </citation>
    <scope>NUCLEOTIDE SEQUENCE [LARGE SCALE GENOMIC DNA]</scope>
    <source>
        <strain evidence="4 5">IFM 12276</strain>
    </source>
</reference>
<dbReference type="InterPro" id="IPR014001">
    <property type="entry name" value="Helicase_ATP-bd"/>
</dbReference>
<keyword evidence="4" id="KW-0067">ATP-binding</keyword>
<dbReference type="CDD" id="cd18793">
    <property type="entry name" value="SF2_C_SNF"/>
    <property type="match status" value="1"/>
</dbReference>
<gene>
    <name evidence="4" type="primary">helZ</name>
    <name evidence="4" type="ORF">IFM12276_52240</name>
</gene>
<feature type="domain" description="Helicase ATP-binding" evidence="2">
    <location>
        <begin position="469"/>
        <end position="635"/>
    </location>
</feature>
<keyword evidence="5" id="KW-1185">Reference proteome</keyword>
<proteinExistence type="predicted"/>
<sequence>MLHGLWSPGSGLLLWHDSPVAAPSTGLPDPLSSVLRASRFRHRAEVLVVANGVAATERVRAHAMAPLAAAEALRQRLPAGLVAGDLRFLAHVARGIERWVRAGRVVPDLRREDGQWWVRWRLVGGERQRAWLAELAVAMPQALRVAGRPAAVLDDMVTELTDPIARSLADPQDSPHPLVAALVGDTPLDNGSYQVAEVLERWRASLTGDEPELVLRLLEPDGELGLADESVALWRLEVCLRLSGEAPRTVPLHEDPNLVRIAVDKLGAAQRAYPRLRDLPSDPRSMDLLLPTEVVLDLVAHGAHALHAAGVQLLLPRAWSVAEPSMRLRVDSAAPAAESTVGLRGLVAYRWELALGDMVLTTAEMERLVRGKSDLVQLRGQWVQADHKALAAAARYVAAHADDTPVTFADMLGEIAVSRVPQVPITEVTASGWAGDLLDRAREPEAVAAPVGLKADLRPYQQRGLAWLATMSRMGCGAILADDMGLGKTVQVLALLVHERETPEPAEPPGPTLLVCPMSVVGNWQREAERFAPDLRVWVHHGAGRRAGAQLDETVAAADLVITTYALLARDAEELGRQHWDRVVLDEAQHIKNAGTRQARAARSLPARHRLALTGTPVENRLEELRSIMDFAMPKVLGSAQSFRARFAVPIERERDQNAISRLRWLTQPFVLRRVKTDPTVISDLPEKLEMTVRANLTVEQAALYQAVVDDMLAKIKDAKGMARKGAVLGALTRLKQVCNHPAHFLGDGSSVLHRGAHRSGKLALVEDVVDAVLADGEKALLFTQFREFGELVAPYLAERFGAEIPFLHGGVPKKKRDAMVTRFQTPDGPPLMLLSLKAGGTGLNLTAANHVVHLDRWWNPAVENQATDRAFRIGQQRNVQVRKLVCVDTIEERIDEMINGKRQLADLAVGAGENWITELSTDELRDLFTLGAAAVGE</sequence>
<evidence type="ECO:0000259" key="3">
    <source>
        <dbReference type="PROSITE" id="PS51194"/>
    </source>
</evidence>
<keyword evidence="4" id="KW-0347">Helicase</keyword>
<dbReference type="PANTHER" id="PTHR10799">
    <property type="entry name" value="SNF2/RAD54 HELICASE FAMILY"/>
    <property type="match status" value="1"/>
</dbReference>
<dbReference type="PROSITE" id="PS51192">
    <property type="entry name" value="HELICASE_ATP_BIND_1"/>
    <property type="match status" value="1"/>
</dbReference>
<keyword evidence="1" id="KW-0378">Hydrolase</keyword>
<dbReference type="RefSeq" id="WP_281875262.1">
    <property type="nucleotide sequence ID" value="NZ_AP026978.1"/>
</dbReference>
<dbReference type="CDD" id="cd18012">
    <property type="entry name" value="DEXQc_arch_SWI2_SNF2"/>
    <property type="match status" value="1"/>
</dbReference>
<evidence type="ECO:0000313" key="5">
    <source>
        <dbReference type="Proteomes" id="UP001317870"/>
    </source>
</evidence>
<evidence type="ECO:0000259" key="2">
    <source>
        <dbReference type="PROSITE" id="PS51192"/>
    </source>
</evidence>
<dbReference type="SUPFAM" id="SSF52540">
    <property type="entry name" value="P-loop containing nucleoside triphosphate hydrolases"/>
    <property type="match status" value="2"/>
</dbReference>
<dbReference type="SMART" id="SM00487">
    <property type="entry name" value="DEXDc"/>
    <property type="match status" value="1"/>
</dbReference>
<dbReference type="Gene3D" id="3.40.50.10810">
    <property type="entry name" value="Tandem AAA-ATPase domain"/>
    <property type="match status" value="1"/>
</dbReference>
<dbReference type="InterPro" id="IPR001650">
    <property type="entry name" value="Helicase_C-like"/>
</dbReference>
<dbReference type="InterPro" id="IPR000330">
    <property type="entry name" value="SNF2_N"/>
</dbReference>
<dbReference type="Gene3D" id="3.40.50.300">
    <property type="entry name" value="P-loop containing nucleotide triphosphate hydrolases"/>
    <property type="match status" value="1"/>
</dbReference>
<name>A0ABM8D471_9NOCA</name>
<dbReference type="SMART" id="SM00490">
    <property type="entry name" value="HELICc"/>
    <property type="match status" value="1"/>
</dbReference>
<dbReference type="EMBL" id="AP026978">
    <property type="protein sequence ID" value="BDU02196.1"/>
    <property type="molecule type" value="Genomic_DNA"/>
</dbReference>
<protein>
    <submittedName>
        <fullName evidence="4">Helicase HelZ</fullName>
    </submittedName>
</protein>
<dbReference type="Pfam" id="PF00176">
    <property type="entry name" value="SNF2-rel_dom"/>
    <property type="match status" value="1"/>
</dbReference>
<dbReference type="InterPro" id="IPR027417">
    <property type="entry name" value="P-loop_NTPase"/>
</dbReference>
<evidence type="ECO:0000256" key="1">
    <source>
        <dbReference type="ARBA" id="ARBA00022801"/>
    </source>
</evidence>
<dbReference type="Pfam" id="PF12419">
    <property type="entry name" value="DUF3670"/>
    <property type="match status" value="1"/>
</dbReference>
<dbReference type="InterPro" id="IPR038718">
    <property type="entry name" value="SNF2-like_sf"/>
</dbReference>
<dbReference type="PROSITE" id="PS51194">
    <property type="entry name" value="HELICASE_CTER"/>
    <property type="match status" value="1"/>
</dbReference>